<dbReference type="EMBL" id="BAABZQ010000001">
    <property type="protein sequence ID" value="GAA6499874.1"/>
    <property type="molecule type" value="Genomic_DNA"/>
</dbReference>
<evidence type="ECO:0000259" key="5">
    <source>
        <dbReference type="PROSITE" id="PS51656"/>
    </source>
</evidence>
<reference evidence="6 7" key="1">
    <citation type="submission" date="2024-04" db="EMBL/GenBank/DDBJ databases">
        <title>Defined microbial consortia suppress multidrug-resistant proinflammatory Enterobacteriaceae via ecological control.</title>
        <authorList>
            <person name="Furuichi M."/>
            <person name="Kawaguchi T."/>
            <person name="Pust M."/>
            <person name="Yasuma K."/>
            <person name="Plichta D."/>
            <person name="Hasegawa N."/>
            <person name="Ohya T."/>
            <person name="Bhattarai S."/>
            <person name="Sasajima S."/>
            <person name="Aoto Y."/>
            <person name="Tuganbaev T."/>
            <person name="Yaginuma M."/>
            <person name="Ueda M."/>
            <person name="Okahashi N."/>
            <person name="Amafuji K."/>
            <person name="Kiridooshi Y."/>
            <person name="Sugita K."/>
            <person name="Strazar M."/>
            <person name="Skelly A."/>
            <person name="Suda W."/>
            <person name="Hattori M."/>
            <person name="Nakamoto N."/>
            <person name="Caballero S."/>
            <person name="Norman J."/>
            <person name="Olle B."/>
            <person name="Tanoue T."/>
            <person name="Arita M."/>
            <person name="Bucci V."/>
            <person name="Atarashi K."/>
            <person name="Xavier R."/>
            <person name="Honda K."/>
        </authorList>
    </citation>
    <scope>NUCLEOTIDE SEQUENCE [LARGE SCALE GENOMIC DNA]</scope>
    <source>
        <strain evidence="7">k34-0107-D12</strain>
    </source>
</reference>
<dbReference type="Gene3D" id="3.20.20.20">
    <property type="entry name" value="Dihydropteroate synthase-like"/>
    <property type="match status" value="1"/>
</dbReference>
<keyword evidence="4" id="KW-0411">Iron-sulfur</keyword>
<name>A0ABQ0BTL4_9FIRM</name>
<dbReference type="PROSITE" id="PS51656">
    <property type="entry name" value="4FE4S"/>
    <property type="match status" value="1"/>
</dbReference>
<evidence type="ECO:0000256" key="2">
    <source>
        <dbReference type="ARBA" id="ARBA00022723"/>
    </source>
</evidence>
<dbReference type="PANTHER" id="PTHR36214">
    <property type="match status" value="1"/>
</dbReference>
<evidence type="ECO:0000256" key="4">
    <source>
        <dbReference type="ARBA" id="ARBA00023014"/>
    </source>
</evidence>
<dbReference type="InterPro" id="IPR051069">
    <property type="entry name" value="ACDS_complex_subunit"/>
</dbReference>
<evidence type="ECO:0000313" key="7">
    <source>
        <dbReference type="Proteomes" id="UP001600941"/>
    </source>
</evidence>
<dbReference type="Gene3D" id="3.40.50.11600">
    <property type="match status" value="1"/>
</dbReference>
<dbReference type="InterPro" id="IPR016041">
    <property type="entry name" value="Ac-CoA_synth_d_su_TIM-brl"/>
</dbReference>
<protein>
    <submittedName>
        <fullName evidence="6">Acetyl-CoA decarbonylase/synthase complex subunit gamma</fullName>
    </submittedName>
</protein>
<evidence type="ECO:0000313" key="6">
    <source>
        <dbReference type="EMBL" id="GAA6499874.1"/>
    </source>
</evidence>
<dbReference type="Pfam" id="PF04060">
    <property type="entry name" value="FeS"/>
    <property type="match status" value="1"/>
</dbReference>
<organism evidence="6 7">
    <name type="scientific">Blautia parvula</name>
    <dbReference type="NCBI Taxonomy" id="2877527"/>
    <lineage>
        <taxon>Bacteria</taxon>
        <taxon>Bacillati</taxon>
        <taxon>Bacillota</taxon>
        <taxon>Clostridia</taxon>
        <taxon>Lachnospirales</taxon>
        <taxon>Lachnospiraceae</taxon>
        <taxon>Blautia</taxon>
    </lineage>
</organism>
<dbReference type="RefSeq" id="WP_033141836.1">
    <property type="nucleotide sequence ID" value="NZ_AP031413.1"/>
</dbReference>
<dbReference type="InterPro" id="IPR007202">
    <property type="entry name" value="4Fe-4S_dom"/>
</dbReference>
<dbReference type="PANTHER" id="PTHR36214:SF3">
    <property type="entry name" value="ACETYL-COA DECARBONYLASE_SYNTHASE COMPLEX SUBUNIT GAMMA"/>
    <property type="match status" value="1"/>
</dbReference>
<sequence>MGLSGIQIFKLTPKKNCKECGCPTCMAFSMKVAQGALEISKCPHMSEDALAQLSEATAPPMKTIKVGSGDNEFTLGGETVLFRHEKTFVSKTRYAVSLCTCMDDAAIDAKLAAIPKVDYERISERMFVEMIYVNYEDGADKDRYVEIVKKAAALGRTLVLGCKDVEAAKAALAVCKDGKPVLNGADASNYAEMSAVATEAGVVLGVTGADLNELYDTVAALEKAGNKNLILDVGTKSVKEAYGNAVQIRRAALKDQDRTFGYPTLVNLAVLAHGDRNMQQALASLFTMKYGSIVVMEQLDYAEALPLFGLRQNVFTDPQKPMKVEPGIYALNGADENSLCLTTVDFALTYFVVSGELERSGVPCNLIISDAGGLSVLTAWAAGKLSSTSVSKYIQENVEDKVKCRKLVIPGKVAVLKGDIEAKLPGWEVIVAPLEAVQLVKFLKDLTA</sequence>
<gene>
    <name evidence="6" type="primary">acsC</name>
    <name evidence="6" type="ORF">K340107D12_26900</name>
</gene>
<dbReference type="Pfam" id="PF03599">
    <property type="entry name" value="CdhD"/>
    <property type="match status" value="1"/>
</dbReference>
<keyword evidence="2" id="KW-0479">Metal-binding</keyword>
<evidence type="ECO:0000256" key="1">
    <source>
        <dbReference type="ARBA" id="ARBA00022485"/>
    </source>
</evidence>
<dbReference type="NCBIfam" id="NF003195">
    <property type="entry name" value="PRK04165.1"/>
    <property type="match status" value="1"/>
</dbReference>
<dbReference type="Proteomes" id="UP001600941">
    <property type="component" value="Unassembled WGS sequence"/>
</dbReference>
<dbReference type="InterPro" id="IPR011005">
    <property type="entry name" value="Dihydropteroate_synth-like_sf"/>
</dbReference>
<accession>A0ABQ0BTL4</accession>
<keyword evidence="3" id="KW-0408">Iron</keyword>
<feature type="domain" description="4Fe-4S" evidence="5">
    <location>
        <begin position="1"/>
        <end position="59"/>
    </location>
</feature>
<comment type="caution">
    <text evidence="6">The sequence shown here is derived from an EMBL/GenBank/DDBJ whole genome shotgun (WGS) entry which is preliminary data.</text>
</comment>
<keyword evidence="7" id="KW-1185">Reference proteome</keyword>
<dbReference type="SUPFAM" id="SSF51717">
    <property type="entry name" value="Dihydropteroate synthetase-like"/>
    <property type="match status" value="1"/>
</dbReference>
<keyword evidence="1" id="KW-0004">4Fe-4S</keyword>
<evidence type="ECO:0000256" key="3">
    <source>
        <dbReference type="ARBA" id="ARBA00023004"/>
    </source>
</evidence>
<proteinExistence type="predicted"/>